<dbReference type="InterPro" id="IPR017441">
    <property type="entry name" value="Protein_kinase_ATP_BS"/>
</dbReference>
<evidence type="ECO:0000256" key="3">
    <source>
        <dbReference type="ARBA" id="ARBA00022527"/>
    </source>
</evidence>
<dbReference type="STRING" id="1163406.A0A0L0N3H7"/>
<dbReference type="OrthoDB" id="248923at2759"/>
<keyword evidence="4" id="KW-0808">Transferase</keyword>
<keyword evidence="7 10" id="KW-0067">ATP-binding</keyword>
<dbReference type="SMART" id="SM00220">
    <property type="entry name" value="S_TKc"/>
    <property type="match status" value="1"/>
</dbReference>
<dbReference type="PANTHER" id="PTHR48012:SF10">
    <property type="entry name" value="FI20177P1"/>
    <property type="match status" value="1"/>
</dbReference>
<proteinExistence type="inferred from homology"/>
<evidence type="ECO:0000256" key="9">
    <source>
        <dbReference type="ARBA" id="ARBA00048679"/>
    </source>
</evidence>
<evidence type="ECO:0000259" key="12">
    <source>
        <dbReference type="PROSITE" id="PS50011"/>
    </source>
</evidence>
<evidence type="ECO:0000256" key="11">
    <source>
        <dbReference type="RuleBase" id="RU000304"/>
    </source>
</evidence>
<keyword evidence="14" id="KW-1185">Reference proteome</keyword>
<evidence type="ECO:0000313" key="14">
    <source>
        <dbReference type="Proteomes" id="UP000036947"/>
    </source>
</evidence>
<accession>A0A0L0N3H7</accession>
<dbReference type="GO" id="GO:0004674">
    <property type="term" value="F:protein serine/threonine kinase activity"/>
    <property type="evidence" value="ECO:0007669"/>
    <property type="project" value="UniProtKB-KW"/>
</dbReference>
<dbReference type="PROSITE" id="PS00107">
    <property type="entry name" value="PROTEIN_KINASE_ATP"/>
    <property type="match status" value="1"/>
</dbReference>
<evidence type="ECO:0000256" key="5">
    <source>
        <dbReference type="ARBA" id="ARBA00022741"/>
    </source>
</evidence>
<feature type="binding site" evidence="10">
    <location>
        <position position="71"/>
    </location>
    <ligand>
        <name>ATP</name>
        <dbReference type="ChEBI" id="CHEBI:30616"/>
    </ligand>
</feature>
<reference evidence="13 14" key="1">
    <citation type="journal article" date="2015" name="BMC Genomics">
        <title>The genome of the truffle-parasite Tolypocladium ophioglossoides and the evolution of antifungal peptaibiotics.</title>
        <authorList>
            <person name="Quandt C.A."/>
            <person name="Bushley K.E."/>
            <person name="Spatafora J.W."/>
        </authorList>
    </citation>
    <scope>NUCLEOTIDE SEQUENCE [LARGE SCALE GENOMIC DNA]</scope>
    <source>
        <strain evidence="13 14">CBS 100239</strain>
    </source>
</reference>
<dbReference type="Pfam" id="PF00069">
    <property type="entry name" value="Pkinase"/>
    <property type="match status" value="1"/>
</dbReference>
<organism evidence="13 14">
    <name type="scientific">Tolypocladium ophioglossoides (strain CBS 100239)</name>
    <name type="common">Snaketongue truffleclub</name>
    <name type="synonym">Elaphocordyceps ophioglossoides</name>
    <dbReference type="NCBI Taxonomy" id="1163406"/>
    <lineage>
        <taxon>Eukaryota</taxon>
        <taxon>Fungi</taxon>
        <taxon>Dikarya</taxon>
        <taxon>Ascomycota</taxon>
        <taxon>Pezizomycotina</taxon>
        <taxon>Sordariomycetes</taxon>
        <taxon>Hypocreomycetidae</taxon>
        <taxon>Hypocreales</taxon>
        <taxon>Ophiocordycipitaceae</taxon>
        <taxon>Tolypocladium</taxon>
    </lineage>
</organism>
<dbReference type="InterPro" id="IPR000719">
    <property type="entry name" value="Prot_kinase_dom"/>
</dbReference>
<dbReference type="InterPro" id="IPR050629">
    <property type="entry name" value="STE20/SPS1-PAK"/>
</dbReference>
<comment type="similarity">
    <text evidence="1">Belongs to the protein kinase superfamily. STE Ser/Thr protein kinase family. STE20 subfamily.</text>
</comment>
<dbReference type="EC" id="2.7.11.1" evidence="2"/>
<comment type="caution">
    <text evidence="13">The sequence shown here is derived from an EMBL/GenBank/DDBJ whole genome shotgun (WGS) entry which is preliminary data.</text>
</comment>
<dbReference type="GO" id="GO:0005737">
    <property type="term" value="C:cytoplasm"/>
    <property type="evidence" value="ECO:0007669"/>
    <property type="project" value="TreeGrafter"/>
</dbReference>
<evidence type="ECO:0000256" key="6">
    <source>
        <dbReference type="ARBA" id="ARBA00022777"/>
    </source>
</evidence>
<comment type="catalytic activity">
    <reaction evidence="8">
        <text>L-threonyl-[protein] + ATP = O-phospho-L-threonyl-[protein] + ADP + H(+)</text>
        <dbReference type="Rhea" id="RHEA:46608"/>
        <dbReference type="Rhea" id="RHEA-COMP:11060"/>
        <dbReference type="Rhea" id="RHEA-COMP:11605"/>
        <dbReference type="ChEBI" id="CHEBI:15378"/>
        <dbReference type="ChEBI" id="CHEBI:30013"/>
        <dbReference type="ChEBI" id="CHEBI:30616"/>
        <dbReference type="ChEBI" id="CHEBI:61977"/>
        <dbReference type="ChEBI" id="CHEBI:456216"/>
        <dbReference type="EC" id="2.7.11.1"/>
    </reaction>
</comment>
<evidence type="ECO:0000256" key="1">
    <source>
        <dbReference type="ARBA" id="ARBA00008874"/>
    </source>
</evidence>
<comment type="catalytic activity">
    <reaction evidence="9">
        <text>L-seryl-[protein] + ATP = O-phospho-L-seryl-[protein] + ADP + H(+)</text>
        <dbReference type="Rhea" id="RHEA:17989"/>
        <dbReference type="Rhea" id="RHEA-COMP:9863"/>
        <dbReference type="Rhea" id="RHEA-COMP:11604"/>
        <dbReference type="ChEBI" id="CHEBI:15378"/>
        <dbReference type="ChEBI" id="CHEBI:29999"/>
        <dbReference type="ChEBI" id="CHEBI:30616"/>
        <dbReference type="ChEBI" id="CHEBI:83421"/>
        <dbReference type="ChEBI" id="CHEBI:456216"/>
        <dbReference type="EC" id="2.7.11.1"/>
    </reaction>
</comment>
<feature type="domain" description="Protein kinase" evidence="12">
    <location>
        <begin position="42"/>
        <end position="260"/>
    </location>
</feature>
<dbReference type="InterPro" id="IPR008271">
    <property type="entry name" value="Ser/Thr_kinase_AS"/>
</dbReference>
<keyword evidence="6 13" id="KW-0418">Kinase</keyword>
<keyword evidence="5 10" id="KW-0547">Nucleotide-binding</keyword>
<dbReference type="EMBL" id="LFRF01000025">
    <property type="protein sequence ID" value="KND88539.1"/>
    <property type="molecule type" value="Genomic_DNA"/>
</dbReference>
<dbReference type="PROSITE" id="PS50011">
    <property type="entry name" value="PROTEIN_KINASE_DOM"/>
    <property type="match status" value="1"/>
</dbReference>
<protein>
    <recommendedName>
        <fullName evidence="2">non-specific serine/threonine protein kinase</fullName>
        <ecNumber evidence="2">2.7.11.1</ecNumber>
    </recommendedName>
</protein>
<name>A0A0L0N3H7_TOLOC</name>
<evidence type="ECO:0000256" key="8">
    <source>
        <dbReference type="ARBA" id="ARBA00047899"/>
    </source>
</evidence>
<evidence type="ECO:0000256" key="10">
    <source>
        <dbReference type="PROSITE-ProRule" id="PRU10141"/>
    </source>
</evidence>
<dbReference type="InterPro" id="IPR011009">
    <property type="entry name" value="Kinase-like_dom_sf"/>
</dbReference>
<dbReference type="Proteomes" id="UP000036947">
    <property type="component" value="Unassembled WGS sequence"/>
</dbReference>
<gene>
    <name evidence="13" type="ORF">TOPH_06903</name>
</gene>
<dbReference type="GO" id="GO:0005524">
    <property type="term" value="F:ATP binding"/>
    <property type="evidence" value="ECO:0007669"/>
    <property type="project" value="UniProtKB-UniRule"/>
</dbReference>
<keyword evidence="3 11" id="KW-0723">Serine/threonine-protein kinase</keyword>
<evidence type="ECO:0000313" key="13">
    <source>
        <dbReference type="EMBL" id="KND88539.1"/>
    </source>
</evidence>
<evidence type="ECO:0000256" key="7">
    <source>
        <dbReference type="ARBA" id="ARBA00022840"/>
    </source>
</evidence>
<dbReference type="Gene3D" id="1.10.510.10">
    <property type="entry name" value="Transferase(Phosphotransferase) domain 1"/>
    <property type="match status" value="1"/>
</dbReference>
<dbReference type="PANTHER" id="PTHR48012">
    <property type="entry name" value="STERILE20-LIKE KINASE, ISOFORM B-RELATED"/>
    <property type="match status" value="1"/>
</dbReference>
<dbReference type="PROSITE" id="PS00108">
    <property type="entry name" value="PROTEIN_KINASE_ST"/>
    <property type="match status" value="1"/>
</dbReference>
<evidence type="ECO:0000256" key="4">
    <source>
        <dbReference type="ARBA" id="ARBA00022679"/>
    </source>
</evidence>
<dbReference type="AlphaFoldDB" id="A0A0L0N3H7"/>
<sequence>MLSQLAPVDYSSTKSKAIDDARKTQASVSKECTDAGKAPPPYELLELIGKGSFGRVYKATGTSSGQLVAVKIISIEEGDTLEPGAVDTVSDILKEVNTLTLLSERGARNINAVIDTSLVGQSVWMVTEYCAGGSVASLMRPTGSLPEKWIIPILREVAEAIYWVHRRGIIHRDIKCANILVTETGGIQLCDFGVAGIIETKFDKRRTVTGTLHWMAPELFDSNVSYGTEVDIWAFGSMAYEVASGLPPNATTRIDIPHFG</sequence>
<dbReference type="SUPFAM" id="SSF56112">
    <property type="entry name" value="Protein kinase-like (PK-like)"/>
    <property type="match status" value="1"/>
</dbReference>
<evidence type="ECO:0000256" key="2">
    <source>
        <dbReference type="ARBA" id="ARBA00012513"/>
    </source>
</evidence>